<comment type="subcellular location">
    <subcellularLocation>
        <location evidence="1">Cell outer membrane</location>
    </subcellularLocation>
</comment>
<protein>
    <submittedName>
        <fullName evidence="8">Outer membrane protein TolC</fullName>
    </submittedName>
</protein>
<dbReference type="PANTHER" id="PTHR30026:SF20">
    <property type="entry name" value="OUTER MEMBRANE PROTEIN TOLC"/>
    <property type="match status" value="1"/>
</dbReference>
<dbReference type="InterPro" id="IPR051906">
    <property type="entry name" value="TolC-like"/>
</dbReference>
<evidence type="ECO:0000256" key="1">
    <source>
        <dbReference type="ARBA" id="ARBA00004442"/>
    </source>
</evidence>
<dbReference type="EMBL" id="FONA01000003">
    <property type="protein sequence ID" value="SFD87319.1"/>
    <property type="molecule type" value="Genomic_DNA"/>
</dbReference>
<dbReference type="PANTHER" id="PTHR30026">
    <property type="entry name" value="OUTER MEMBRANE PROTEIN TOLC"/>
    <property type="match status" value="1"/>
</dbReference>
<dbReference type="GO" id="GO:0015288">
    <property type="term" value="F:porin activity"/>
    <property type="evidence" value="ECO:0007669"/>
    <property type="project" value="TreeGrafter"/>
</dbReference>
<keyword evidence="4" id="KW-1134">Transmembrane beta strand</keyword>
<evidence type="ECO:0000313" key="9">
    <source>
        <dbReference type="Proteomes" id="UP000181976"/>
    </source>
</evidence>
<evidence type="ECO:0000256" key="5">
    <source>
        <dbReference type="ARBA" id="ARBA00022692"/>
    </source>
</evidence>
<name>A0A1I1VX36_9BACT</name>
<keyword evidence="7" id="KW-0998">Cell outer membrane</keyword>
<dbReference type="STRING" id="385682.SAMN05444380_103103"/>
<comment type="similarity">
    <text evidence="2">Belongs to the outer membrane factor (OMF) (TC 1.B.17) family.</text>
</comment>
<reference evidence="8 9" key="1">
    <citation type="submission" date="2016-10" db="EMBL/GenBank/DDBJ databases">
        <authorList>
            <person name="de Groot N.N."/>
        </authorList>
    </citation>
    <scope>NUCLEOTIDE SEQUENCE [LARGE SCALE GENOMIC DNA]</scope>
    <source>
        <strain evidence="8 9">DSM 19012</strain>
    </source>
</reference>
<evidence type="ECO:0000256" key="7">
    <source>
        <dbReference type="ARBA" id="ARBA00023237"/>
    </source>
</evidence>
<keyword evidence="9" id="KW-1185">Reference proteome</keyword>
<evidence type="ECO:0000256" key="6">
    <source>
        <dbReference type="ARBA" id="ARBA00023136"/>
    </source>
</evidence>
<dbReference type="InParanoid" id="A0A1I1VX36"/>
<dbReference type="Proteomes" id="UP000181976">
    <property type="component" value="Unassembled WGS sequence"/>
</dbReference>
<dbReference type="eggNOG" id="COG1538">
    <property type="taxonomic scope" value="Bacteria"/>
</dbReference>
<keyword evidence="6" id="KW-0472">Membrane</keyword>
<gene>
    <name evidence="8" type="ORF">SAMN05444380_103103</name>
</gene>
<sequence length="454" mass="51985">MKNKIDRIITTIKSLITRNYYNTPTCMELKFATRILTSGFWPLASIPRLIVIYAFTITIAGADLQAQPLDSLFLLAAKNNPELQARYKAFEAAVQRIPQVKGLPDPTLSLGYFLSPVETRLGPQEFKISLSQMLPWFGTLKAKEQAASLAAEARFRDFMDARNRLYYEVAEAYYALGRLRTWTQIEKENINLLKSWKELTTRNYENGVGDMVDVLRVDLLLKESATNLEILNREEKPRLSRLNQLLNRPLQEPVMTDTLEMVNHAVMPLNKDSLLLHHPALQKLDLMEQSSKAEEVVARKNGYPKSGIGIDYVVVGKPSNMQLDNEGKDIIMPMVSLSLPIYRKKYKAAIREAQLNREAIALQKEAAINNLLSLYEEVLYTIQKQEQLILLYDEQIRESSRALNLLTTDYANSGKDFDEILSMQQKLLQYEKNKTEAISRYNTALARLRYVLGR</sequence>
<dbReference type="Gene3D" id="1.20.1600.10">
    <property type="entry name" value="Outer membrane efflux proteins (OEP)"/>
    <property type="match status" value="1"/>
</dbReference>
<dbReference type="SUPFAM" id="SSF56954">
    <property type="entry name" value="Outer membrane efflux proteins (OEP)"/>
    <property type="match status" value="1"/>
</dbReference>
<proteinExistence type="inferred from homology"/>
<organism evidence="8 9">
    <name type="scientific">Thermophagus xiamenensis</name>
    <dbReference type="NCBI Taxonomy" id="385682"/>
    <lineage>
        <taxon>Bacteria</taxon>
        <taxon>Pseudomonadati</taxon>
        <taxon>Bacteroidota</taxon>
        <taxon>Bacteroidia</taxon>
        <taxon>Marinilabiliales</taxon>
        <taxon>Marinilabiliaceae</taxon>
        <taxon>Thermophagus</taxon>
    </lineage>
</organism>
<evidence type="ECO:0000256" key="2">
    <source>
        <dbReference type="ARBA" id="ARBA00007613"/>
    </source>
</evidence>
<dbReference type="GO" id="GO:1990281">
    <property type="term" value="C:efflux pump complex"/>
    <property type="evidence" value="ECO:0007669"/>
    <property type="project" value="TreeGrafter"/>
</dbReference>
<dbReference type="AlphaFoldDB" id="A0A1I1VX36"/>
<dbReference type="GO" id="GO:0015562">
    <property type="term" value="F:efflux transmembrane transporter activity"/>
    <property type="evidence" value="ECO:0007669"/>
    <property type="project" value="InterPro"/>
</dbReference>
<keyword evidence="3" id="KW-0813">Transport</keyword>
<dbReference type="InterPro" id="IPR003423">
    <property type="entry name" value="OMP_efflux"/>
</dbReference>
<accession>A0A1I1VX36</accession>
<evidence type="ECO:0000256" key="3">
    <source>
        <dbReference type="ARBA" id="ARBA00022448"/>
    </source>
</evidence>
<evidence type="ECO:0000313" key="8">
    <source>
        <dbReference type="EMBL" id="SFD87319.1"/>
    </source>
</evidence>
<dbReference type="Pfam" id="PF02321">
    <property type="entry name" value="OEP"/>
    <property type="match status" value="2"/>
</dbReference>
<dbReference type="GO" id="GO:0009279">
    <property type="term" value="C:cell outer membrane"/>
    <property type="evidence" value="ECO:0007669"/>
    <property type="project" value="UniProtKB-SubCell"/>
</dbReference>
<evidence type="ECO:0000256" key="4">
    <source>
        <dbReference type="ARBA" id="ARBA00022452"/>
    </source>
</evidence>
<keyword evidence="5" id="KW-0812">Transmembrane</keyword>